<evidence type="ECO:0000313" key="10">
    <source>
        <dbReference type="Proteomes" id="UP001224418"/>
    </source>
</evidence>
<dbReference type="NCBIfam" id="TIGR00912">
    <property type="entry name" value="2A0309"/>
    <property type="match status" value="1"/>
</dbReference>
<keyword evidence="4" id="KW-0309">Germination</keyword>
<feature type="transmembrane region" description="Helical" evidence="8">
    <location>
        <begin position="12"/>
        <end position="31"/>
    </location>
</feature>
<feature type="transmembrane region" description="Helical" evidence="8">
    <location>
        <begin position="113"/>
        <end position="131"/>
    </location>
</feature>
<dbReference type="PANTHER" id="PTHR34975:SF2">
    <property type="entry name" value="SPORE GERMINATION PROTEIN A2"/>
    <property type="match status" value="1"/>
</dbReference>
<dbReference type="PANTHER" id="PTHR34975">
    <property type="entry name" value="SPORE GERMINATION PROTEIN A2"/>
    <property type="match status" value="1"/>
</dbReference>
<evidence type="ECO:0000256" key="1">
    <source>
        <dbReference type="ARBA" id="ARBA00004141"/>
    </source>
</evidence>
<evidence type="ECO:0000256" key="7">
    <source>
        <dbReference type="ARBA" id="ARBA00023136"/>
    </source>
</evidence>
<dbReference type="RefSeq" id="WP_307355597.1">
    <property type="nucleotide sequence ID" value="NZ_BAAACJ010000033.1"/>
</dbReference>
<comment type="caution">
    <text evidence="9">The sequence shown here is derived from an EMBL/GenBank/DDBJ whole genome shotgun (WGS) entry which is preliminary data.</text>
</comment>
<feature type="transmembrane region" description="Helical" evidence="8">
    <location>
        <begin position="303"/>
        <end position="323"/>
    </location>
</feature>
<dbReference type="Pfam" id="PF03845">
    <property type="entry name" value="Spore_permease"/>
    <property type="match status" value="1"/>
</dbReference>
<dbReference type="EMBL" id="JAUSWN010000009">
    <property type="protein sequence ID" value="MDQ0479595.1"/>
    <property type="molecule type" value="Genomic_DNA"/>
</dbReference>
<evidence type="ECO:0000256" key="5">
    <source>
        <dbReference type="ARBA" id="ARBA00022692"/>
    </source>
</evidence>
<evidence type="ECO:0000256" key="8">
    <source>
        <dbReference type="SAM" id="Phobius"/>
    </source>
</evidence>
<gene>
    <name evidence="9" type="ORF">QOZ93_001336</name>
</gene>
<sequence length="363" mass="42036">MNRDSICNKEMEILIFNFYISTYLLFNMGGIVKQDAWIATIIAIVLSLPFMIIYGKLMSLYTRKNLFEILEIVFGKIIGTFFSSIIIIYLCMLSSFILRDFVDFVKITSMRNTPSVVTMILIGILSIYFLKQEMQCMVGWSKFFLRIIVIFFIITLAFLIPSMRLENLYPIFENGFVQILKESLILMTFPFTEIFVFTTFFDCLVPDKNSKNIFLIGLIVSSFAVVGFNLSNILLLGGEAYSNTYFSGYESMKRLRIQGEFQRMEIIVATAFTIVQFLEMNFCVLGACKGAKNIFKLKNYKKAIIPIIIIVILMSTILSISIMDYQYFDQHYWPIIGLMIQIIFPILIFIISFIKNKLKKDKS</sequence>
<dbReference type="Proteomes" id="UP001224418">
    <property type="component" value="Unassembled WGS sequence"/>
</dbReference>
<name>A0ABU0JRA1_HATLI</name>
<proteinExistence type="inferred from homology"/>
<organism evidence="9 10">
    <name type="scientific">Hathewaya limosa</name>
    <name type="common">Clostridium limosum</name>
    <dbReference type="NCBI Taxonomy" id="1536"/>
    <lineage>
        <taxon>Bacteria</taxon>
        <taxon>Bacillati</taxon>
        <taxon>Bacillota</taxon>
        <taxon>Clostridia</taxon>
        <taxon>Eubacteriales</taxon>
        <taxon>Clostridiaceae</taxon>
        <taxon>Hathewaya</taxon>
    </lineage>
</organism>
<keyword evidence="3" id="KW-0813">Transport</keyword>
<feature type="transmembrane region" description="Helical" evidence="8">
    <location>
        <begin position="266"/>
        <end position="291"/>
    </location>
</feature>
<keyword evidence="10" id="KW-1185">Reference proteome</keyword>
<protein>
    <submittedName>
        <fullName evidence="9">Spore germination protein KB</fullName>
    </submittedName>
</protein>
<accession>A0ABU0JRA1</accession>
<comment type="subcellular location">
    <subcellularLocation>
        <location evidence="1">Membrane</location>
        <topology evidence="1">Multi-pass membrane protein</topology>
    </subcellularLocation>
</comment>
<feature type="transmembrane region" description="Helical" evidence="8">
    <location>
        <begin position="183"/>
        <end position="201"/>
    </location>
</feature>
<evidence type="ECO:0000256" key="2">
    <source>
        <dbReference type="ARBA" id="ARBA00007998"/>
    </source>
</evidence>
<feature type="transmembrane region" description="Helical" evidence="8">
    <location>
        <begin position="213"/>
        <end position="236"/>
    </location>
</feature>
<keyword evidence="6 8" id="KW-1133">Transmembrane helix</keyword>
<keyword evidence="7 8" id="KW-0472">Membrane</keyword>
<evidence type="ECO:0000256" key="4">
    <source>
        <dbReference type="ARBA" id="ARBA00022544"/>
    </source>
</evidence>
<feature type="transmembrane region" description="Helical" evidence="8">
    <location>
        <begin position="77"/>
        <end position="98"/>
    </location>
</feature>
<evidence type="ECO:0000256" key="6">
    <source>
        <dbReference type="ARBA" id="ARBA00022989"/>
    </source>
</evidence>
<evidence type="ECO:0000256" key="3">
    <source>
        <dbReference type="ARBA" id="ARBA00022448"/>
    </source>
</evidence>
<comment type="similarity">
    <text evidence="2">Belongs to the amino acid-polyamine-organocation (APC) superfamily. Spore germination protein (SGP) (TC 2.A.3.9) family.</text>
</comment>
<dbReference type="InterPro" id="IPR004761">
    <property type="entry name" value="Spore_GerAB"/>
</dbReference>
<keyword evidence="5 8" id="KW-0812">Transmembrane</keyword>
<feature type="transmembrane region" description="Helical" evidence="8">
    <location>
        <begin position="335"/>
        <end position="354"/>
    </location>
</feature>
<feature type="transmembrane region" description="Helical" evidence="8">
    <location>
        <begin position="37"/>
        <end position="57"/>
    </location>
</feature>
<reference evidence="9 10" key="1">
    <citation type="submission" date="2023-07" db="EMBL/GenBank/DDBJ databases">
        <title>Genomic Encyclopedia of Type Strains, Phase IV (KMG-IV): sequencing the most valuable type-strain genomes for metagenomic binning, comparative biology and taxonomic classification.</title>
        <authorList>
            <person name="Goeker M."/>
        </authorList>
    </citation>
    <scope>NUCLEOTIDE SEQUENCE [LARGE SCALE GENOMIC DNA]</scope>
    <source>
        <strain evidence="9 10">DSM 1400</strain>
    </source>
</reference>
<feature type="transmembrane region" description="Helical" evidence="8">
    <location>
        <begin position="143"/>
        <end position="163"/>
    </location>
</feature>
<evidence type="ECO:0000313" key="9">
    <source>
        <dbReference type="EMBL" id="MDQ0479595.1"/>
    </source>
</evidence>